<gene>
    <name evidence="1" type="ORF">JHL16_07905</name>
</gene>
<evidence type="ECO:0000313" key="2">
    <source>
        <dbReference type="Proteomes" id="UP000616151"/>
    </source>
</evidence>
<dbReference type="Proteomes" id="UP000616151">
    <property type="component" value="Unassembled WGS sequence"/>
</dbReference>
<accession>A0ACC5R0T7</accession>
<name>A0ACC5R0T7_9HYPH</name>
<organism evidence="1 2">
    <name type="scientific">Taklimakanibacter albus</name>
    <dbReference type="NCBI Taxonomy" id="2800327"/>
    <lineage>
        <taxon>Bacteria</taxon>
        <taxon>Pseudomonadati</taxon>
        <taxon>Pseudomonadota</taxon>
        <taxon>Alphaproteobacteria</taxon>
        <taxon>Hyphomicrobiales</taxon>
        <taxon>Aestuariivirgaceae</taxon>
        <taxon>Taklimakanibacter</taxon>
    </lineage>
</organism>
<sequence>MIIRPLLRVLTILILCAAPAWAQADDKTERLGVPGPISFEGQDYGLVWTSHPSADYYKQEYLPAGQSVQSYTHMFILEAVTSGLAPKDAAGAQIASLNQRKATDPLVFYDAIVNEATGDVILDFLISAAGPDGKLIVEWNGYRYAPHKGAKPGVVLYAISRRAYGDDAKAFVTALKDWRTKTVNELAGFPAPTVTPQP</sequence>
<proteinExistence type="predicted"/>
<protein>
    <submittedName>
        <fullName evidence="1">Uncharacterized protein</fullName>
    </submittedName>
</protein>
<evidence type="ECO:0000313" key="1">
    <source>
        <dbReference type="EMBL" id="MBK1866274.1"/>
    </source>
</evidence>
<reference evidence="1" key="1">
    <citation type="submission" date="2021-01" db="EMBL/GenBank/DDBJ databases">
        <authorList>
            <person name="Sun Q."/>
        </authorList>
    </citation>
    <scope>NUCLEOTIDE SEQUENCE</scope>
    <source>
        <strain evidence="1">YIM B02566</strain>
    </source>
</reference>
<dbReference type="EMBL" id="JAENHL010000006">
    <property type="protein sequence ID" value="MBK1866274.1"/>
    <property type="molecule type" value="Genomic_DNA"/>
</dbReference>
<comment type="caution">
    <text evidence="1">The sequence shown here is derived from an EMBL/GenBank/DDBJ whole genome shotgun (WGS) entry which is preliminary data.</text>
</comment>
<keyword evidence="2" id="KW-1185">Reference proteome</keyword>